<evidence type="ECO:0000256" key="1">
    <source>
        <dbReference type="SAM" id="Phobius"/>
    </source>
</evidence>
<evidence type="ECO:0000313" key="3">
    <source>
        <dbReference type="Proteomes" id="UP000536534"/>
    </source>
</evidence>
<evidence type="ECO:0000313" key="2">
    <source>
        <dbReference type="EMBL" id="NLF55219.1"/>
    </source>
</evidence>
<dbReference type="RefSeq" id="WP_068807193.1">
    <property type="nucleotide sequence ID" value="NZ_MBFM01000003.1"/>
</dbReference>
<reference evidence="2 3" key="1">
    <citation type="journal article" date="2020" name="Biotechnol. Biofuels">
        <title>New insights from the biogas microbiome by comprehensive genome-resolved metagenomics of nearly 1600 species originating from multiple anaerobic digesters.</title>
        <authorList>
            <person name="Campanaro S."/>
            <person name="Treu L."/>
            <person name="Rodriguez-R L.M."/>
            <person name="Kovalovszki A."/>
            <person name="Ziels R.M."/>
            <person name="Maus I."/>
            <person name="Zhu X."/>
            <person name="Kougias P.G."/>
            <person name="Basile A."/>
            <person name="Luo G."/>
            <person name="Schluter A."/>
            <person name="Konstantinidis K.T."/>
            <person name="Angelidaki I."/>
        </authorList>
    </citation>
    <scope>NUCLEOTIDE SEQUENCE [LARGE SCALE GENOMIC DNA]</scope>
    <source>
        <strain evidence="2">AS06rmzACSIP_256</strain>
    </source>
</reference>
<dbReference type="AlphaFoldDB" id="A0A7X7LXM5"/>
<keyword evidence="1" id="KW-0812">Transmembrane</keyword>
<keyword evidence="1" id="KW-1133">Transmembrane helix</keyword>
<dbReference type="EMBL" id="JAAYYV010000348">
    <property type="protein sequence ID" value="NLF55219.1"/>
    <property type="molecule type" value="Genomic_DNA"/>
</dbReference>
<sequence>MKFARLWQPRNPAFWLMVALNLLSSVLAWVLRSYPLLPLAALVVAGFALANAVIGIRLALALMRDDGVDPGH</sequence>
<feature type="transmembrane region" description="Helical" evidence="1">
    <location>
        <begin position="12"/>
        <end position="31"/>
    </location>
</feature>
<dbReference type="OrthoDB" id="8527676at2"/>
<name>A0A7X7LXM5_9RHOO</name>
<keyword evidence="1" id="KW-0472">Membrane</keyword>
<protein>
    <submittedName>
        <fullName evidence="2">Uncharacterized protein</fullName>
    </submittedName>
</protein>
<organism evidence="2 3">
    <name type="scientific">Thauera phenolivorans</name>
    <dbReference type="NCBI Taxonomy" id="1792543"/>
    <lineage>
        <taxon>Bacteria</taxon>
        <taxon>Pseudomonadati</taxon>
        <taxon>Pseudomonadota</taxon>
        <taxon>Betaproteobacteria</taxon>
        <taxon>Rhodocyclales</taxon>
        <taxon>Zoogloeaceae</taxon>
        <taxon>Thauera</taxon>
    </lineage>
</organism>
<gene>
    <name evidence="2" type="ORF">GX576_12640</name>
</gene>
<dbReference type="Proteomes" id="UP000536534">
    <property type="component" value="Unassembled WGS sequence"/>
</dbReference>
<accession>A0A7X7LXM5</accession>
<proteinExistence type="predicted"/>
<feature type="transmembrane region" description="Helical" evidence="1">
    <location>
        <begin position="37"/>
        <end position="60"/>
    </location>
</feature>
<comment type="caution">
    <text evidence="2">The sequence shown here is derived from an EMBL/GenBank/DDBJ whole genome shotgun (WGS) entry which is preliminary data.</text>
</comment>